<dbReference type="InterPro" id="IPR049012">
    <property type="entry name" value="Mutator_transp_dom"/>
</dbReference>
<name>A0A6S7H1N1_PARCT</name>
<dbReference type="EMBL" id="CACRXK020003607">
    <property type="protein sequence ID" value="CAB3999515.1"/>
    <property type="molecule type" value="Genomic_DNA"/>
</dbReference>
<feature type="domain" description="Mutator-like transposase" evidence="1">
    <location>
        <begin position="61"/>
        <end position="118"/>
    </location>
</feature>
<accession>A0A6S7H1N1</accession>
<protein>
    <recommendedName>
        <fullName evidence="1">Mutator-like transposase domain-containing protein</fullName>
    </recommendedName>
</protein>
<keyword evidence="3" id="KW-1185">Reference proteome</keyword>
<dbReference type="OrthoDB" id="10060618at2759"/>
<proteinExistence type="predicted"/>
<dbReference type="Pfam" id="PF20700">
    <property type="entry name" value="Mutator"/>
    <property type="match status" value="1"/>
</dbReference>
<evidence type="ECO:0000313" key="2">
    <source>
        <dbReference type="EMBL" id="CAB3999515.1"/>
    </source>
</evidence>
<dbReference type="Proteomes" id="UP001152795">
    <property type="component" value="Unassembled WGS sequence"/>
</dbReference>
<evidence type="ECO:0000259" key="1">
    <source>
        <dbReference type="Pfam" id="PF20700"/>
    </source>
</evidence>
<evidence type="ECO:0000313" key="3">
    <source>
        <dbReference type="Proteomes" id="UP001152795"/>
    </source>
</evidence>
<sequence>MNLPPPVAKDAYNKNLIQIEKAAKVNAEDIMKDAAKRLRERLLVYQLLLTDSESKEYKDWKDAHELKCEINHKGSSEEMKAVAAVVIFSRSINTYTRQLKYSTFVGDGDSSSFGWVKEALER</sequence>
<gene>
    <name evidence="2" type="ORF">PACLA_8A072609</name>
</gene>
<reference evidence="2" key="1">
    <citation type="submission" date="2020-04" db="EMBL/GenBank/DDBJ databases">
        <authorList>
            <person name="Alioto T."/>
            <person name="Alioto T."/>
            <person name="Gomez Garrido J."/>
        </authorList>
    </citation>
    <scope>NUCLEOTIDE SEQUENCE</scope>
    <source>
        <strain evidence="2">A484AB</strain>
    </source>
</reference>
<comment type="caution">
    <text evidence="2">The sequence shown here is derived from an EMBL/GenBank/DDBJ whole genome shotgun (WGS) entry which is preliminary data.</text>
</comment>
<dbReference type="AlphaFoldDB" id="A0A6S7H1N1"/>
<organism evidence="2 3">
    <name type="scientific">Paramuricea clavata</name>
    <name type="common">Red gorgonian</name>
    <name type="synonym">Violescent sea-whip</name>
    <dbReference type="NCBI Taxonomy" id="317549"/>
    <lineage>
        <taxon>Eukaryota</taxon>
        <taxon>Metazoa</taxon>
        <taxon>Cnidaria</taxon>
        <taxon>Anthozoa</taxon>
        <taxon>Octocorallia</taxon>
        <taxon>Malacalcyonacea</taxon>
        <taxon>Plexauridae</taxon>
        <taxon>Paramuricea</taxon>
    </lineage>
</organism>